<dbReference type="AlphaFoldDB" id="A0A450VIG8"/>
<evidence type="ECO:0000256" key="1">
    <source>
        <dbReference type="SAM" id="MobiDB-lite"/>
    </source>
</evidence>
<accession>A0A450VIG8</accession>
<feature type="compositionally biased region" description="Polar residues" evidence="1">
    <location>
        <begin position="1"/>
        <end position="41"/>
    </location>
</feature>
<protein>
    <submittedName>
        <fullName evidence="4">Uncharacterized protein</fullName>
    </submittedName>
</protein>
<evidence type="ECO:0000313" key="3">
    <source>
        <dbReference type="EMBL" id="VFJ99293.1"/>
    </source>
</evidence>
<dbReference type="EMBL" id="CAADFI010000155">
    <property type="protein sequence ID" value="VFJ99293.1"/>
    <property type="molecule type" value="Genomic_DNA"/>
</dbReference>
<gene>
    <name evidence="2" type="ORF">BECKH772A_GA0070896_101543</name>
    <name evidence="3" type="ORF">BECKH772B_GA0070898_101556</name>
    <name evidence="4" type="ORF">BECKH772C_GA0070978_101924</name>
</gene>
<proteinExistence type="predicted"/>
<sequence length="135" mass="15226">MIRSSPTARSGDSSATNGNLSKIPTWGSNTYAEHPQDQTAYEQALSGENPKSRQCELCTSRLTHRFLEQMLTLSLFSFYSPTEDDYYIRANVTDKPSHAWTPYPGSNHFGGKSTDANFAQYQENGNVFMGARYHW</sequence>
<evidence type="ECO:0000313" key="4">
    <source>
        <dbReference type="EMBL" id="VFK04604.1"/>
    </source>
</evidence>
<organism evidence="4">
    <name type="scientific">Candidatus Kentrum eta</name>
    <dbReference type="NCBI Taxonomy" id="2126337"/>
    <lineage>
        <taxon>Bacteria</taxon>
        <taxon>Pseudomonadati</taxon>
        <taxon>Pseudomonadota</taxon>
        <taxon>Gammaproteobacteria</taxon>
        <taxon>Candidatus Kentrum</taxon>
    </lineage>
</organism>
<dbReference type="EMBL" id="CAADFG010000154">
    <property type="protein sequence ID" value="VFJ99105.1"/>
    <property type="molecule type" value="Genomic_DNA"/>
</dbReference>
<evidence type="ECO:0000313" key="2">
    <source>
        <dbReference type="EMBL" id="VFJ99105.1"/>
    </source>
</evidence>
<name>A0A450VIG8_9GAMM</name>
<dbReference type="EMBL" id="CAADFJ010000192">
    <property type="protein sequence ID" value="VFK04604.1"/>
    <property type="molecule type" value="Genomic_DNA"/>
</dbReference>
<feature type="region of interest" description="Disordered" evidence="1">
    <location>
        <begin position="1"/>
        <end position="52"/>
    </location>
</feature>
<reference evidence="4" key="1">
    <citation type="submission" date="2019-02" db="EMBL/GenBank/DDBJ databases">
        <authorList>
            <person name="Gruber-Vodicka R. H."/>
            <person name="Seah K. B. B."/>
        </authorList>
    </citation>
    <scope>NUCLEOTIDE SEQUENCE</scope>
    <source>
        <strain evidence="4">BECK_SA2B12</strain>
        <strain evidence="2">BECK_SA2B15</strain>
        <strain evidence="3">BECK_SA2B20</strain>
    </source>
</reference>